<keyword evidence="5" id="KW-0067">ATP-binding</keyword>
<keyword evidence="6" id="KW-0505">Motor protein</keyword>
<evidence type="ECO:0000313" key="12">
    <source>
        <dbReference type="Proteomes" id="UP000663828"/>
    </source>
</evidence>
<name>A0A816AGZ4_ADIRI</name>
<dbReference type="GO" id="GO:0072686">
    <property type="term" value="C:mitotic spindle"/>
    <property type="evidence" value="ECO:0007669"/>
    <property type="project" value="TreeGrafter"/>
</dbReference>
<dbReference type="PANTHER" id="PTHR47970:SF12">
    <property type="entry name" value="KINESIN FAMILY MEMBER 11"/>
    <property type="match status" value="1"/>
</dbReference>
<evidence type="ECO:0000256" key="2">
    <source>
        <dbReference type="ARBA" id="ARBA00022490"/>
    </source>
</evidence>
<dbReference type="Gene3D" id="3.40.850.10">
    <property type="entry name" value="Kinesin motor domain"/>
    <property type="match status" value="1"/>
</dbReference>
<comment type="subcellular location">
    <subcellularLocation>
        <location evidence="1">Cytoplasm</location>
        <location evidence="1">Cytoskeleton</location>
    </subcellularLocation>
</comment>
<keyword evidence="7" id="KW-0206">Cytoskeleton</keyword>
<evidence type="ECO:0000256" key="9">
    <source>
        <dbReference type="SAM" id="MobiDB-lite"/>
    </source>
</evidence>
<dbReference type="GO" id="GO:0005524">
    <property type="term" value="F:ATP binding"/>
    <property type="evidence" value="ECO:0007669"/>
    <property type="project" value="UniProtKB-KW"/>
</dbReference>
<feature type="compositionally biased region" description="Polar residues" evidence="9">
    <location>
        <begin position="90"/>
        <end position="104"/>
    </location>
</feature>
<gene>
    <name evidence="11" type="ORF">XAT740_LOCUS46974</name>
</gene>
<evidence type="ECO:0000256" key="7">
    <source>
        <dbReference type="ARBA" id="ARBA00023212"/>
    </source>
</evidence>
<keyword evidence="2" id="KW-0963">Cytoplasm</keyword>
<evidence type="ECO:0000259" key="10">
    <source>
        <dbReference type="PROSITE" id="PS50067"/>
    </source>
</evidence>
<evidence type="ECO:0000256" key="3">
    <source>
        <dbReference type="ARBA" id="ARBA00022701"/>
    </source>
</evidence>
<proteinExistence type="inferred from homology"/>
<accession>A0A816AGZ4</accession>
<dbReference type="AlphaFoldDB" id="A0A816AGZ4"/>
<dbReference type="InterPro" id="IPR027417">
    <property type="entry name" value="P-loop_NTPase"/>
</dbReference>
<dbReference type="GO" id="GO:0007018">
    <property type="term" value="P:microtubule-based movement"/>
    <property type="evidence" value="ECO:0007669"/>
    <property type="project" value="InterPro"/>
</dbReference>
<dbReference type="SUPFAM" id="SSF52540">
    <property type="entry name" value="P-loop containing nucleoside triphosphate hydrolases"/>
    <property type="match status" value="1"/>
</dbReference>
<dbReference type="InterPro" id="IPR001752">
    <property type="entry name" value="Kinesin_motor_dom"/>
</dbReference>
<organism evidence="11 12">
    <name type="scientific">Adineta ricciae</name>
    <name type="common">Rotifer</name>
    <dbReference type="NCBI Taxonomy" id="249248"/>
    <lineage>
        <taxon>Eukaryota</taxon>
        <taxon>Metazoa</taxon>
        <taxon>Spiralia</taxon>
        <taxon>Gnathifera</taxon>
        <taxon>Rotifera</taxon>
        <taxon>Eurotatoria</taxon>
        <taxon>Bdelloidea</taxon>
        <taxon>Adinetida</taxon>
        <taxon>Adinetidae</taxon>
        <taxon>Adineta</taxon>
    </lineage>
</organism>
<evidence type="ECO:0000256" key="5">
    <source>
        <dbReference type="ARBA" id="ARBA00022840"/>
    </source>
</evidence>
<feature type="region of interest" description="Disordered" evidence="9">
    <location>
        <begin position="85"/>
        <end position="107"/>
    </location>
</feature>
<keyword evidence="4" id="KW-0547">Nucleotide-binding</keyword>
<evidence type="ECO:0000256" key="4">
    <source>
        <dbReference type="ARBA" id="ARBA00022741"/>
    </source>
</evidence>
<evidence type="ECO:0000256" key="6">
    <source>
        <dbReference type="ARBA" id="ARBA00023175"/>
    </source>
</evidence>
<dbReference type="GO" id="GO:0008574">
    <property type="term" value="F:plus-end-directed microtubule motor activity"/>
    <property type="evidence" value="ECO:0007669"/>
    <property type="project" value="TreeGrafter"/>
</dbReference>
<dbReference type="Pfam" id="PF00225">
    <property type="entry name" value="Kinesin"/>
    <property type="match status" value="1"/>
</dbReference>
<sequence length="121" mass="13514">MESISCQTKDDLTISTIHLVDLAGSERVNRAKTVGERVKEAGNISSSLMVLRRCFETLRETQVEQSGTETAGSAVFRRFHGSSIPDEWIRSTNPTRDPQPSESDMGSIFDGLLRWNRSLLN</sequence>
<keyword evidence="3" id="KW-0493">Microtubule</keyword>
<dbReference type="GO" id="GO:0008017">
    <property type="term" value="F:microtubule binding"/>
    <property type="evidence" value="ECO:0007669"/>
    <property type="project" value="InterPro"/>
</dbReference>
<reference evidence="11" key="1">
    <citation type="submission" date="2021-02" db="EMBL/GenBank/DDBJ databases">
        <authorList>
            <person name="Nowell W R."/>
        </authorList>
    </citation>
    <scope>NUCLEOTIDE SEQUENCE</scope>
</reference>
<evidence type="ECO:0000313" key="11">
    <source>
        <dbReference type="EMBL" id="CAF1594845.1"/>
    </source>
</evidence>
<comment type="caution">
    <text evidence="11">The sequence shown here is derived from an EMBL/GenBank/DDBJ whole genome shotgun (WGS) entry which is preliminary data.</text>
</comment>
<dbReference type="PROSITE" id="PS50067">
    <property type="entry name" value="KINESIN_MOTOR_2"/>
    <property type="match status" value="1"/>
</dbReference>
<dbReference type="Proteomes" id="UP000663828">
    <property type="component" value="Unassembled WGS sequence"/>
</dbReference>
<dbReference type="InterPro" id="IPR036961">
    <property type="entry name" value="Kinesin_motor_dom_sf"/>
</dbReference>
<dbReference type="PANTHER" id="PTHR47970">
    <property type="entry name" value="KINESIN-LIKE PROTEIN KIF11"/>
    <property type="match status" value="1"/>
</dbReference>
<dbReference type="GO" id="GO:0005876">
    <property type="term" value="C:spindle microtubule"/>
    <property type="evidence" value="ECO:0007669"/>
    <property type="project" value="TreeGrafter"/>
</dbReference>
<dbReference type="InterPro" id="IPR019821">
    <property type="entry name" value="Kinesin_motor_CS"/>
</dbReference>
<protein>
    <recommendedName>
        <fullName evidence="10">Kinesin motor domain-containing protein</fullName>
    </recommendedName>
</protein>
<dbReference type="GO" id="GO:0051231">
    <property type="term" value="P:spindle elongation"/>
    <property type="evidence" value="ECO:0007669"/>
    <property type="project" value="TreeGrafter"/>
</dbReference>
<dbReference type="EMBL" id="CAJNOR010006420">
    <property type="protein sequence ID" value="CAF1594845.1"/>
    <property type="molecule type" value="Genomic_DNA"/>
</dbReference>
<dbReference type="GO" id="GO:0090307">
    <property type="term" value="P:mitotic spindle assembly"/>
    <property type="evidence" value="ECO:0007669"/>
    <property type="project" value="TreeGrafter"/>
</dbReference>
<dbReference type="PROSITE" id="PS00411">
    <property type="entry name" value="KINESIN_MOTOR_1"/>
    <property type="match status" value="1"/>
</dbReference>
<dbReference type="InterPro" id="IPR047149">
    <property type="entry name" value="KIF11-like"/>
</dbReference>
<comment type="caution">
    <text evidence="8">Lacks conserved residue(s) required for the propagation of feature annotation.</text>
</comment>
<comment type="similarity">
    <text evidence="8">Belongs to the TRAFAC class myosin-kinesin ATPase superfamily. Kinesin family.</text>
</comment>
<feature type="domain" description="Kinesin motor" evidence="10">
    <location>
        <begin position="1"/>
        <end position="121"/>
    </location>
</feature>
<keyword evidence="12" id="KW-1185">Reference proteome</keyword>
<evidence type="ECO:0000256" key="1">
    <source>
        <dbReference type="ARBA" id="ARBA00004245"/>
    </source>
</evidence>
<evidence type="ECO:0000256" key="8">
    <source>
        <dbReference type="PROSITE-ProRule" id="PRU00283"/>
    </source>
</evidence>